<dbReference type="EMBL" id="RQXU01000001">
    <property type="protein sequence ID" value="RRH92445.1"/>
    <property type="molecule type" value="Genomic_DNA"/>
</dbReference>
<dbReference type="GO" id="GO:0051287">
    <property type="term" value="F:NAD binding"/>
    <property type="evidence" value="ECO:0007669"/>
    <property type="project" value="InterPro"/>
</dbReference>
<dbReference type="AlphaFoldDB" id="A0A3P3F1H0"/>
<dbReference type="Pfam" id="PF00389">
    <property type="entry name" value="2-Hacid_dh"/>
    <property type="match status" value="1"/>
</dbReference>
<proteinExistence type="inferred from homology"/>
<dbReference type="Pfam" id="PF02826">
    <property type="entry name" value="2-Hacid_dh_C"/>
    <property type="match status" value="1"/>
</dbReference>
<dbReference type="SUPFAM" id="SSF51735">
    <property type="entry name" value="NAD(P)-binding Rossmann-fold domains"/>
    <property type="match status" value="1"/>
</dbReference>
<protein>
    <submittedName>
        <fullName evidence="7">Hydroxyacid dehydrogenase</fullName>
    </submittedName>
</protein>
<dbReference type="GO" id="GO:0006564">
    <property type="term" value="P:L-serine biosynthetic process"/>
    <property type="evidence" value="ECO:0007669"/>
    <property type="project" value="UniProtKB-ARBA"/>
</dbReference>
<evidence type="ECO:0000259" key="5">
    <source>
        <dbReference type="Pfam" id="PF00389"/>
    </source>
</evidence>
<dbReference type="InterPro" id="IPR036291">
    <property type="entry name" value="NAD(P)-bd_dom_sf"/>
</dbReference>
<feature type="domain" description="D-isomer specific 2-hydroxyacid dehydrogenase NAD-binding" evidence="6">
    <location>
        <begin position="108"/>
        <end position="285"/>
    </location>
</feature>
<keyword evidence="3" id="KW-0520">NAD</keyword>
<sequence>MKRIVIAEFMDAAAVAQLRERHDVLHDVALVDDGARLYQEAKWAHALIVRNRTQVRGELLDALTQCTVVGRLGVGLDNIDVAGCEARGIRVIPATGANALSVAEYVIASAMMLLRGAYGSTAAVAAGRWPRNALSNGRELAGKTLGLVGFGAIGQLTARLAQALGMRTVAFDAMMDDSHPALAATGTQPLGLDALVAQADVVSLHVPLVDGTRNLFHAARIAAMKGGAVLVNTSRGGIVDEAAVALALREGRLGGAALDVFEAEPLAASPHFEDCPNLLLTPHIAGVTAESNERVSSLIAQKVLEALEP</sequence>
<dbReference type="Proteomes" id="UP000271590">
    <property type="component" value="Unassembled WGS sequence"/>
</dbReference>
<dbReference type="PANTHER" id="PTHR42789">
    <property type="entry name" value="D-ISOMER SPECIFIC 2-HYDROXYACID DEHYDROGENASE FAMILY PROTEIN (AFU_ORTHOLOGUE AFUA_6G10090)"/>
    <property type="match status" value="1"/>
</dbReference>
<dbReference type="SUPFAM" id="SSF52283">
    <property type="entry name" value="Formate/glycerate dehydrogenase catalytic domain-like"/>
    <property type="match status" value="1"/>
</dbReference>
<dbReference type="PANTHER" id="PTHR42789:SF1">
    <property type="entry name" value="D-ISOMER SPECIFIC 2-HYDROXYACID DEHYDROGENASE FAMILY PROTEIN (AFU_ORTHOLOGUE AFUA_6G10090)"/>
    <property type="match status" value="1"/>
</dbReference>
<reference evidence="7 8" key="1">
    <citation type="submission" date="2018-11" db="EMBL/GenBank/DDBJ databases">
        <title>The genome of Variovorax sp T529.</title>
        <authorList>
            <person name="Gao J."/>
        </authorList>
    </citation>
    <scope>NUCLEOTIDE SEQUENCE [LARGE SCALE GENOMIC DNA]</scope>
    <source>
        <strain evidence="7 8">T529</strain>
    </source>
</reference>
<dbReference type="InterPro" id="IPR029753">
    <property type="entry name" value="D-isomer_DH_CS"/>
</dbReference>
<feature type="domain" description="D-isomer specific 2-hydroxyacid dehydrogenase catalytic" evidence="5">
    <location>
        <begin position="11"/>
        <end position="307"/>
    </location>
</feature>
<gene>
    <name evidence="7" type="ORF">EH244_01105</name>
</gene>
<dbReference type="InterPro" id="IPR050857">
    <property type="entry name" value="D-2-hydroxyacid_DH"/>
</dbReference>
<evidence type="ECO:0000256" key="3">
    <source>
        <dbReference type="ARBA" id="ARBA00023027"/>
    </source>
</evidence>
<evidence type="ECO:0000259" key="6">
    <source>
        <dbReference type="Pfam" id="PF02826"/>
    </source>
</evidence>
<dbReference type="Gene3D" id="3.40.50.720">
    <property type="entry name" value="NAD(P)-binding Rossmann-like Domain"/>
    <property type="match status" value="2"/>
</dbReference>
<accession>A0A3P3F1H0</accession>
<dbReference type="GO" id="GO:0004617">
    <property type="term" value="F:phosphoglycerate dehydrogenase activity"/>
    <property type="evidence" value="ECO:0007669"/>
    <property type="project" value="UniProtKB-ARBA"/>
</dbReference>
<evidence type="ECO:0000313" key="7">
    <source>
        <dbReference type="EMBL" id="RRH92445.1"/>
    </source>
</evidence>
<name>A0A3P3F1H0_9BURK</name>
<evidence type="ECO:0000313" key="8">
    <source>
        <dbReference type="Proteomes" id="UP000271590"/>
    </source>
</evidence>
<evidence type="ECO:0000256" key="4">
    <source>
        <dbReference type="RuleBase" id="RU003719"/>
    </source>
</evidence>
<dbReference type="GO" id="GO:0047545">
    <property type="term" value="F:(S)-2-hydroxyglutarate dehydrogenase activity"/>
    <property type="evidence" value="ECO:0007669"/>
    <property type="project" value="UniProtKB-ARBA"/>
</dbReference>
<comment type="similarity">
    <text evidence="1 4">Belongs to the D-isomer specific 2-hydroxyacid dehydrogenase family.</text>
</comment>
<evidence type="ECO:0000256" key="2">
    <source>
        <dbReference type="ARBA" id="ARBA00023002"/>
    </source>
</evidence>
<comment type="caution">
    <text evidence="7">The sequence shown here is derived from an EMBL/GenBank/DDBJ whole genome shotgun (WGS) entry which is preliminary data.</text>
</comment>
<keyword evidence="2 4" id="KW-0560">Oxidoreductase</keyword>
<dbReference type="CDD" id="cd12173">
    <property type="entry name" value="PGDH_4"/>
    <property type="match status" value="1"/>
</dbReference>
<dbReference type="InterPro" id="IPR006140">
    <property type="entry name" value="D-isomer_DH_NAD-bd"/>
</dbReference>
<dbReference type="PROSITE" id="PS00671">
    <property type="entry name" value="D_2_HYDROXYACID_DH_3"/>
    <property type="match status" value="1"/>
</dbReference>
<dbReference type="FunFam" id="3.40.50.720:FF:000041">
    <property type="entry name" value="D-3-phosphoglycerate dehydrogenase"/>
    <property type="match status" value="1"/>
</dbReference>
<dbReference type="RefSeq" id="WP_124956129.1">
    <property type="nucleotide sequence ID" value="NZ_RQXU01000001.1"/>
</dbReference>
<evidence type="ECO:0000256" key="1">
    <source>
        <dbReference type="ARBA" id="ARBA00005854"/>
    </source>
</evidence>
<dbReference type="InterPro" id="IPR006139">
    <property type="entry name" value="D-isomer_2_OHA_DH_cat_dom"/>
</dbReference>
<organism evidence="7 8">
    <name type="scientific">Variovorax beijingensis</name>
    <dbReference type="NCBI Taxonomy" id="2496117"/>
    <lineage>
        <taxon>Bacteria</taxon>
        <taxon>Pseudomonadati</taxon>
        <taxon>Pseudomonadota</taxon>
        <taxon>Betaproteobacteria</taxon>
        <taxon>Burkholderiales</taxon>
        <taxon>Comamonadaceae</taxon>
        <taxon>Variovorax</taxon>
    </lineage>
</organism>